<evidence type="ECO:0000313" key="2">
    <source>
        <dbReference type="Proteomes" id="UP000499080"/>
    </source>
</evidence>
<dbReference type="Proteomes" id="UP000499080">
    <property type="component" value="Unassembled WGS sequence"/>
</dbReference>
<protein>
    <submittedName>
        <fullName evidence="1">Uncharacterized protein</fullName>
    </submittedName>
</protein>
<dbReference type="AlphaFoldDB" id="A0A4Y2RBC5"/>
<proteinExistence type="predicted"/>
<sequence>MKFAKLLDKDPGTQKAAGVLKNHHAGTREVGAAVQNNFNLATLPPAEEAAQLHSWRVFLQVNLWTGLVLEPLNGVVMGQSMGCSLSQ</sequence>
<dbReference type="EMBL" id="BGPR01016171">
    <property type="protein sequence ID" value="GBN72095.1"/>
    <property type="molecule type" value="Genomic_DNA"/>
</dbReference>
<reference evidence="1 2" key="1">
    <citation type="journal article" date="2019" name="Sci. Rep.">
        <title>Orb-weaving spider Araneus ventricosus genome elucidates the spidroin gene catalogue.</title>
        <authorList>
            <person name="Kono N."/>
            <person name="Nakamura H."/>
            <person name="Ohtoshi R."/>
            <person name="Moran D.A.P."/>
            <person name="Shinohara A."/>
            <person name="Yoshida Y."/>
            <person name="Fujiwara M."/>
            <person name="Mori M."/>
            <person name="Tomita M."/>
            <person name="Arakawa K."/>
        </authorList>
    </citation>
    <scope>NUCLEOTIDE SEQUENCE [LARGE SCALE GENOMIC DNA]</scope>
</reference>
<comment type="caution">
    <text evidence="1">The sequence shown here is derived from an EMBL/GenBank/DDBJ whole genome shotgun (WGS) entry which is preliminary data.</text>
</comment>
<gene>
    <name evidence="1" type="ORF">AVEN_124859_1</name>
</gene>
<name>A0A4Y2RBC5_ARAVE</name>
<keyword evidence="2" id="KW-1185">Reference proteome</keyword>
<evidence type="ECO:0000313" key="1">
    <source>
        <dbReference type="EMBL" id="GBN72095.1"/>
    </source>
</evidence>
<organism evidence="1 2">
    <name type="scientific">Araneus ventricosus</name>
    <name type="common">Orbweaver spider</name>
    <name type="synonym">Epeira ventricosa</name>
    <dbReference type="NCBI Taxonomy" id="182803"/>
    <lineage>
        <taxon>Eukaryota</taxon>
        <taxon>Metazoa</taxon>
        <taxon>Ecdysozoa</taxon>
        <taxon>Arthropoda</taxon>
        <taxon>Chelicerata</taxon>
        <taxon>Arachnida</taxon>
        <taxon>Araneae</taxon>
        <taxon>Araneomorphae</taxon>
        <taxon>Entelegynae</taxon>
        <taxon>Araneoidea</taxon>
        <taxon>Araneidae</taxon>
        <taxon>Araneus</taxon>
    </lineage>
</organism>
<accession>A0A4Y2RBC5</accession>